<comment type="caution">
    <text evidence="2">The sequence shown here is derived from an EMBL/GenBank/DDBJ whole genome shotgun (WGS) entry which is preliminary data.</text>
</comment>
<evidence type="ECO:0000313" key="3">
    <source>
        <dbReference type="Proteomes" id="UP000245609"/>
    </source>
</evidence>
<proteinExistence type="predicted"/>
<feature type="region of interest" description="Disordered" evidence="1">
    <location>
        <begin position="1"/>
        <end position="24"/>
    </location>
</feature>
<reference evidence="2 3" key="1">
    <citation type="journal article" date="2018" name="MBio">
        <title>Comparative Genomics Reveals the Core Gene Toolbox for the Fungus-Insect Symbiosis.</title>
        <authorList>
            <person name="Wang Y."/>
            <person name="Stata M."/>
            <person name="Wang W."/>
            <person name="Stajich J.E."/>
            <person name="White M.M."/>
            <person name="Moncalvo J.M."/>
        </authorList>
    </citation>
    <scope>NUCLEOTIDE SEQUENCE [LARGE SCALE GENOMIC DNA]</scope>
    <source>
        <strain evidence="2 3">SC-DP-2</strain>
    </source>
</reference>
<accession>A0A2T9ZH96</accession>
<evidence type="ECO:0000313" key="2">
    <source>
        <dbReference type="EMBL" id="PVV03887.1"/>
    </source>
</evidence>
<gene>
    <name evidence="2" type="ORF">BB560_001615</name>
</gene>
<dbReference type="EMBL" id="MBFS01000182">
    <property type="protein sequence ID" value="PVV03887.1"/>
    <property type="molecule type" value="Genomic_DNA"/>
</dbReference>
<organism evidence="2 3">
    <name type="scientific">Smittium megazygosporum</name>
    <dbReference type="NCBI Taxonomy" id="133381"/>
    <lineage>
        <taxon>Eukaryota</taxon>
        <taxon>Fungi</taxon>
        <taxon>Fungi incertae sedis</taxon>
        <taxon>Zoopagomycota</taxon>
        <taxon>Kickxellomycotina</taxon>
        <taxon>Harpellomycetes</taxon>
        <taxon>Harpellales</taxon>
        <taxon>Legeriomycetaceae</taxon>
        <taxon>Smittium</taxon>
    </lineage>
</organism>
<protein>
    <submittedName>
        <fullName evidence="2">Uncharacterized protein</fullName>
    </submittedName>
</protein>
<sequence length="84" mass="9343">MLESLKSNTSGKKKSSGDPKVATKRSVETLKSLHELSVKKILDIYSSSENISSKLANVEIDTSDTVKCKPTVMNKFVIEEWLKL</sequence>
<name>A0A2T9ZH96_9FUNG</name>
<dbReference type="AlphaFoldDB" id="A0A2T9ZH96"/>
<feature type="compositionally biased region" description="Low complexity" evidence="1">
    <location>
        <begin position="1"/>
        <end position="10"/>
    </location>
</feature>
<dbReference type="Proteomes" id="UP000245609">
    <property type="component" value="Unassembled WGS sequence"/>
</dbReference>
<evidence type="ECO:0000256" key="1">
    <source>
        <dbReference type="SAM" id="MobiDB-lite"/>
    </source>
</evidence>
<keyword evidence="3" id="KW-1185">Reference proteome</keyword>